<evidence type="ECO:0000259" key="5">
    <source>
        <dbReference type="Pfam" id="PF17189"/>
    </source>
</evidence>
<dbReference type="PANTHER" id="PTHR11069:SF23">
    <property type="entry name" value="LYSOSOMAL ACID GLUCOSYLCERAMIDASE"/>
    <property type="match status" value="1"/>
</dbReference>
<name>A0A9N9PRU8_9HELO</name>
<dbReference type="AlphaFoldDB" id="A0A9N9PRU8"/>
<keyword evidence="2" id="KW-0732">Signal</keyword>
<keyword evidence="3" id="KW-0378">Hydrolase</keyword>
<dbReference type="InterPro" id="IPR017853">
    <property type="entry name" value="GH"/>
</dbReference>
<dbReference type="Proteomes" id="UP000696280">
    <property type="component" value="Unassembled WGS sequence"/>
</dbReference>
<dbReference type="InterPro" id="IPR033452">
    <property type="entry name" value="GH30_C"/>
</dbReference>
<comment type="similarity">
    <text evidence="1">Belongs to the glycosyl hydrolase 30 family.</text>
</comment>
<dbReference type="InterPro" id="IPR039514">
    <property type="entry name" value="6GAL-like"/>
</dbReference>
<dbReference type="SUPFAM" id="SSF51011">
    <property type="entry name" value="Glycosyl hydrolase domain"/>
    <property type="match status" value="1"/>
</dbReference>
<gene>
    <name evidence="6" type="ORF">HYFRA_00010729</name>
</gene>
<dbReference type="InterPro" id="IPR001139">
    <property type="entry name" value="Glyco_hydro_30"/>
</dbReference>
<dbReference type="InterPro" id="IPR013780">
    <property type="entry name" value="Glyco_hydro_b"/>
</dbReference>
<dbReference type="GO" id="GO:0016020">
    <property type="term" value="C:membrane"/>
    <property type="evidence" value="ECO:0007669"/>
    <property type="project" value="GOC"/>
</dbReference>
<protein>
    <recommendedName>
        <fullName evidence="8">Glycoside hydrolase family 30 protein</fullName>
    </recommendedName>
</protein>
<dbReference type="SUPFAM" id="SSF51445">
    <property type="entry name" value="(Trans)glycosidases"/>
    <property type="match status" value="1"/>
</dbReference>
<sequence length="461" mass="48865">FLVASLPLLVAAHPSISTRQAATKITVDLSKTYQTMDGFGISEAFQRANLIVNMPEPKQKALLDLLFSTSTGAGFSILRNGLGSSPDSSSDHMNTILPKGPTSAQGTPSYVWDGKDSGQFFVSKKAVEYGVRTFYANAWSAPGFMKSNGNDANGGTLRDEWKQAYANYLIQYIKYYIDAGVPITHLGFLNEPDFTASYASMLSNGAQAASFMKVLRPSLDAANMSNVQIVCCESTGWSQANSILSGIRSAGGEQYLGVASAHEYTSRASSSLSSTKHSWQTEYSDLNGGWTIAWYANGGSGEGLTWAQTYYNAIVNANVSAYIYWIGTQGGNTNEKLVQVSGNDYQVSKRLWALAQYSRTVRPGAVRVGTTGGSFRTTAFRNRDGSVAVNVLNTGGSAASLTVGVTGFATGNATSYLTDSSNDFKASSLSVASDGTVSGSVPARAFLSFVLVPLVASNSTG</sequence>
<dbReference type="OrthoDB" id="2012278at2759"/>
<dbReference type="EMBL" id="CAJVRL010000078">
    <property type="protein sequence ID" value="CAG8957306.1"/>
    <property type="molecule type" value="Genomic_DNA"/>
</dbReference>
<dbReference type="Pfam" id="PF14587">
    <property type="entry name" value="Glyco_hydr_30_2"/>
    <property type="match status" value="1"/>
</dbReference>
<feature type="domain" description="Glycosyl hydrolase family 30 beta sandwich" evidence="5">
    <location>
        <begin position="364"/>
        <end position="446"/>
    </location>
</feature>
<reference evidence="6" key="1">
    <citation type="submission" date="2021-07" db="EMBL/GenBank/DDBJ databases">
        <authorList>
            <person name="Durling M."/>
        </authorList>
    </citation>
    <scope>NUCLEOTIDE SEQUENCE</scope>
</reference>
<dbReference type="PANTHER" id="PTHR11069">
    <property type="entry name" value="GLUCOSYLCERAMIDASE"/>
    <property type="match status" value="1"/>
</dbReference>
<keyword evidence="7" id="KW-1185">Reference proteome</keyword>
<dbReference type="GO" id="GO:0004348">
    <property type="term" value="F:glucosylceramidase activity"/>
    <property type="evidence" value="ECO:0007669"/>
    <property type="project" value="InterPro"/>
</dbReference>
<comment type="caution">
    <text evidence="6">The sequence shown here is derived from an EMBL/GenBank/DDBJ whole genome shotgun (WGS) entry which is preliminary data.</text>
</comment>
<evidence type="ECO:0000256" key="2">
    <source>
        <dbReference type="ARBA" id="ARBA00022729"/>
    </source>
</evidence>
<dbReference type="Pfam" id="PF17189">
    <property type="entry name" value="Glyco_hydro_30C"/>
    <property type="match status" value="1"/>
</dbReference>
<feature type="non-terminal residue" evidence="6">
    <location>
        <position position="1"/>
    </location>
</feature>
<evidence type="ECO:0000259" key="4">
    <source>
        <dbReference type="Pfam" id="PF14587"/>
    </source>
</evidence>
<evidence type="ECO:0000256" key="3">
    <source>
        <dbReference type="ARBA" id="ARBA00022801"/>
    </source>
</evidence>
<dbReference type="GO" id="GO:0006680">
    <property type="term" value="P:glucosylceramide catabolic process"/>
    <property type="evidence" value="ECO:0007669"/>
    <property type="project" value="TreeGrafter"/>
</dbReference>
<dbReference type="Gene3D" id="3.20.20.80">
    <property type="entry name" value="Glycosidases"/>
    <property type="match status" value="1"/>
</dbReference>
<organism evidence="6 7">
    <name type="scientific">Hymenoscyphus fraxineus</name>
    <dbReference type="NCBI Taxonomy" id="746836"/>
    <lineage>
        <taxon>Eukaryota</taxon>
        <taxon>Fungi</taxon>
        <taxon>Dikarya</taxon>
        <taxon>Ascomycota</taxon>
        <taxon>Pezizomycotina</taxon>
        <taxon>Leotiomycetes</taxon>
        <taxon>Helotiales</taxon>
        <taxon>Helotiaceae</taxon>
        <taxon>Hymenoscyphus</taxon>
    </lineage>
</organism>
<feature type="domain" description="Endo-beta-1,6-galactanase-like" evidence="4">
    <location>
        <begin position="23"/>
        <end position="281"/>
    </location>
</feature>
<dbReference type="Gene3D" id="2.60.40.1180">
    <property type="entry name" value="Golgi alpha-mannosidase II"/>
    <property type="match status" value="1"/>
</dbReference>
<accession>A0A9N9PRU8</accession>
<proteinExistence type="inferred from homology"/>
<evidence type="ECO:0008006" key="8">
    <source>
        <dbReference type="Google" id="ProtNLM"/>
    </source>
</evidence>
<evidence type="ECO:0000313" key="6">
    <source>
        <dbReference type="EMBL" id="CAG8957306.1"/>
    </source>
</evidence>
<evidence type="ECO:0000256" key="1">
    <source>
        <dbReference type="ARBA" id="ARBA00005382"/>
    </source>
</evidence>
<evidence type="ECO:0000313" key="7">
    <source>
        <dbReference type="Proteomes" id="UP000696280"/>
    </source>
</evidence>